<proteinExistence type="predicted"/>
<reference evidence="2" key="1">
    <citation type="journal article" date="2014" name="Int. J. Syst. Evol. Microbiol.">
        <title>Complete genome sequence of Corynebacterium casei LMG S-19264T (=DSM 44701T), isolated from a smear-ripened cheese.</title>
        <authorList>
            <consortium name="US DOE Joint Genome Institute (JGI-PGF)"/>
            <person name="Walter F."/>
            <person name="Albersmeier A."/>
            <person name="Kalinowski J."/>
            <person name="Ruckert C."/>
        </authorList>
    </citation>
    <scope>NUCLEOTIDE SEQUENCE</scope>
    <source>
        <strain evidence="2">NBRC 112290</strain>
    </source>
</reference>
<gene>
    <name evidence="2" type="ORF">GCM10025875_32200</name>
</gene>
<evidence type="ECO:0000313" key="3">
    <source>
        <dbReference type="Proteomes" id="UP001157161"/>
    </source>
</evidence>
<feature type="region of interest" description="Disordered" evidence="1">
    <location>
        <begin position="1"/>
        <end position="51"/>
    </location>
</feature>
<comment type="caution">
    <text evidence="2">The sequence shown here is derived from an EMBL/GenBank/DDBJ whole genome shotgun (WGS) entry which is preliminary data.</text>
</comment>
<protein>
    <submittedName>
        <fullName evidence="2">Uncharacterized protein</fullName>
    </submittedName>
</protein>
<dbReference type="Proteomes" id="UP001157161">
    <property type="component" value="Unassembled WGS sequence"/>
</dbReference>
<evidence type="ECO:0000313" key="2">
    <source>
        <dbReference type="EMBL" id="GMA33228.1"/>
    </source>
</evidence>
<keyword evidence="3" id="KW-1185">Reference proteome</keyword>
<dbReference type="AlphaFoldDB" id="A0AA37XHD1"/>
<name>A0AA37XHD1_9MICO</name>
<dbReference type="EMBL" id="BSUM01000001">
    <property type="protein sequence ID" value="GMA33228.1"/>
    <property type="molecule type" value="Genomic_DNA"/>
</dbReference>
<reference evidence="2" key="2">
    <citation type="submission" date="2023-02" db="EMBL/GenBank/DDBJ databases">
        <authorList>
            <person name="Sun Q."/>
            <person name="Mori K."/>
        </authorList>
    </citation>
    <scope>NUCLEOTIDE SEQUENCE</scope>
    <source>
        <strain evidence="2">NBRC 112290</strain>
    </source>
</reference>
<sequence>MSADRRSMTLTPRTLLPWASSRGESTASPTRPGSAPIRPPATPLLAGMPTRLHHEPAPSYIPAAAITASVWRAVTGSSTASPVTGCTPPFASVAAITARSVTVTRTEHCRV</sequence>
<organism evidence="2 3">
    <name type="scientific">Litorihabitans aurantiacus</name>
    <dbReference type="NCBI Taxonomy" id="1930061"/>
    <lineage>
        <taxon>Bacteria</taxon>
        <taxon>Bacillati</taxon>
        <taxon>Actinomycetota</taxon>
        <taxon>Actinomycetes</taxon>
        <taxon>Micrococcales</taxon>
        <taxon>Beutenbergiaceae</taxon>
        <taxon>Litorihabitans</taxon>
    </lineage>
</organism>
<feature type="compositionally biased region" description="Polar residues" evidence="1">
    <location>
        <begin position="22"/>
        <end position="31"/>
    </location>
</feature>
<accession>A0AA37XHD1</accession>
<evidence type="ECO:0000256" key="1">
    <source>
        <dbReference type="SAM" id="MobiDB-lite"/>
    </source>
</evidence>